<feature type="transmembrane region" description="Helical" evidence="7">
    <location>
        <begin position="58"/>
        <end position="86"/>
    </location>
</feature>
<feature type="transmembrane region" description="Helical" evidence="7">
    <location>
        <begin position="20"/>
        <end position="37"/>
    </location>
</feature>
<feature type="compositionally biased region" description="Basic and acidic residues" evidence="6">
    <location>
        <begin position="353"/>
        <end position="368"/>
    </location>
</feature>
<evidence type="ECO:0000256" key="4">
    <source>
        <dbReference type="ARBA" id="ARBA00023136"/>
    </source>
</evidence>
<keyword evidence="10" id="KW-1185">Reference proteome</keyword>
<feature type="domain" description="Rhodopsin" evidence="8">
    <location>
        <begin position="39"/>
        <end position="279"/>
    </location>
</feature>
<sequence length="368" mass="41339">MADTPLTPEDINGYIGHKLMGAGVSMLIIITIVYIFFNISRIFCAEKNHWEVWTIYPLAYLASAGLCISDIVMVKIAGGGHHIIYLFHTNPNAIVNWLKIQTGDEIIYMTSVTLPRVAICILYLRIFTQRWVRIFTWITLTVCMLHWFGSGILAEFLICHPYAYKWDKTIENGHCGDTIAGFKYVSVPNLVIDVALIALPISSLYRLHVSRLRKIGIFITFMTGCLGIVGSLIRFVEFFTIDFASDLTYLGVWTMIFTTMEPCSYFVCSCLPGTRPLARQIYHKTGLRDAVMSRYKKSKGSSNNMYDLSPVGKHYGVHSATITSSRKGAAHGSQDNDTSGLIRLQETFQVETASRRTSPDGWRDGNAV</sequence>
<feature type="transmembrane region" description="Helical" evidence="7">
    <location>
        <begin position="106"/>
        <end position="127"/>
    </location>
</feature>
<evidence type="ECO:0000256" key="5">
    <source>
        <dbReference type="ARBA" id="ARBA00038359"/>
    </source>
</evidence>
<evidence type="ECO:0000256" key="7">
    <source>
        <dbReference type="SAM" id="Phobius"/>
    </source>
</evidence>
<comment type="caution">
    <text evidence="9">The sequence shown here is derived from an EMBL/GenBank/DDBJ whole genome shotgun (WGS) entry which is preliminary data.</text>
</comment>
<evidence type="ECO:0000313" key="10">
    <source>
        <dbReference type="Proteomes" id="UP001583177"/>
    </source>
</evidence>
<dbReference type="InterPro" id="IPR049326">
    <property type="entry name" value="Rhodopsin_dom_fungi"/>
</dbReference>
<organism evidence="9 10">
    <name type="scientific">Diaporthe australafricana</name>
    <dbReference type="NCBI Taxonomy" id="127596"/>
    <lineage>
        <taxon>Eukaryota</taxon>
        <taxon>Fungi</taxon>
        <taxon>Dikarya</taxon>
        <taxon>Ascomycota</taxon>
        <taxon>Pezizomycotina</taxon>
        <taxon>Sordariomycetes</taxon>
        <taxon>Sordariomycetidae</taxon>
        <taxon>Diaporthales</taxon>
        <taxon>Diaporthaceae</taxon>
        <taxon>Diaporthe</taxon>
    </lineage>
</organism>
<feature type="transmembrane region" description="Helical" evidence="7">
    <location>
        <begin position="134"/>
        <end position="158"/>
    </location>
</feature>
<dbReference type="EMBL" id="JAWRVE010000003">
    <property type="protein sequence ID" value="KAL1882972.1"/>
    <property type="molecule type" value="Genomic_DNA"/>
</dbReference>
<comment type="subcellular location">
    <subcellularLocation>
        <location evidence="1">Membrane</location>
        <topology evidence="1">Multi-pass membrane protein</topology>
    </subcellularLocation>
</comment>
<dbReference type="Proteomes" id="UP001583177">
    <property type="component" value="Unassembled WGS sequence"/>
</dbReference>
<feature type="transmembrane region" description="Helical" evidence="7">
    <location>
        <begin position="190"/>
        <end position="208"/>
    </location>
</feature>
<evidence type="ECO:0000259" key="8">
    <source>
        <dbReference type="Pfam" id="PF20684"/>
    </source>
</evidence>
<accession>A0ABR3Y589</accession>
<proteinExistence type="inferred from homology"/>
<gene>
    <name evidence="9" type="ORF">Daus18300_000610</name>
</gene>
<feature type="transmembrane region" description="Helical" evidence="7">
    <location>
        <begin position="248"/>
        <end position="271"/>
    </location>
</feature>
<dbReference type="Pfam" id="PF20684">
    <property type="entry name" value="Fung_rhodopsin"/>
    <property type="match status" value="1"/>
</dbReference>
<protein>
    <recommendedName>
        <fullName evidence="8">Rhodopsin domain-containing protein</fullName>
    </recommendedName>
</protein>
<evidence type="ECO:0000256" key="3">
    <source>
        <dbReference type="ARBA" id="ARBA00022989"/>
    </source>
</evidence>
<evidence type="ECO:0000256" key="1">
    <source>
        <dbReference type="ARBA" id="ARBA00004141"/>
    </source>
</evidence>
<comment type="similarity">
    <text evidence="5">Belongs to the SAT4 family.</text>
</comment>
<keyword evidence="4 7" id="KW-0472">Membrane</keyword>
<dbReference type="InterPro" id="IPR052337">
    <property type="entry name" value="SAT4-like"/>
</dbReference>
<evidence type="ECO:0000313" key="9">
    <source>
        <dbReference type="EMBL" id="KAL1882972.1"/>
    </source>
</evidence>
<feature type="transmembrane region" description="Helical" evidence="7">
    <location>
        <begin position="215"/>
        <end position="236"/>
    </location>
</feature>
<reference evidence="9 10" key="1">
    <citation type="journal article" date="2024" name="IMA Fungus">
        <title>IMA Genome - F19 : A genome assembly and annotation guide to empower mycologists, including annotated draft genome sequences of Ceratocystis pirilliformis, Diaporthe australafricana, Fusarium ophioides, Paecilomyces lecythidis, and Sporothrix stenoceras.</title>
        <authorList>
            <person name="Aylward J."/>
            <person name="Wilson A.M."/>
            <person name="Visagie C.M."/>
            <person name="Spraker J."/>
            <person name="Barnes I."/>
            <person name="Buitendag C."/>
            <person name="Ceriani C."/>
            <person name="Del Mar Angel L."/>
            <person name="du Plessis D."/>
            <person name="Fuchs T."/>
            <person name="Gasser K."/>
            <person name="Kramer D."/>
            <person name="Li W."/>
            <person name="Munsamy K."/>
            <person name="Piso A."/>
            <person name="Price J.L."/>
            <person name="Sonnekus B."/>
            <person name="Thomas C."/>
            <person name="van der Nest A."/>
            <person name="van Dijk A."/>
            <person name="van Heerden A."/>
            <person name="van Vuuren N."/>
            <person name="Yilmaz N."/>
            <person name="Duong T.A."/>
            <person name="van der Merwe N.A."/>
            <person name="Wingfield M.J."/>
            <person name="Wingfield B.D."/>
        </authorList>
    </citation>
    <scope>NUCLEOTIDE SEQUENCE [LARGE SCALE GENOMIC DNA]</scope>
    <source>
        <strain evidence="9 10">CMW 18300</strain>
    </source>
</reference>
<evidence type="ECO:0000256" key="6">
    <source>
        <dbReference type="SAM" id="MobiDB-lite"/>
    </source>
</evidence>
<name>A0ABR3Y589_9PEZI</name>
<keyword evidence="2 7" id="KW-0812">Transmembrane</keyword>
<feature type="region of interest" description="Disordered" evidence="6">
    <location>
        <begin position="348"/>
        <end position="368"/>
    </location>
</feature>
<dbReference type="PANTHER" id="PTHR33048">
    <property type="entry name" value="PTH11-LIKE INTEGRAL MEMBRANE PROTEIN (AFU_ORTHOLOGUE AFUA_5G11245)"/>
    <property type="match status" value="1"/>
</dbReference>
<evidence type="ECO:0000256" key="2">
    <source>
        <dbReference type="ARBA" id="ARBA00022692"/>
    </source>
</evidence>
<dbReference type="PANTHER" id="PTHR33048:SF47">
    <property type="entry name" value="INTEGRAL MEMBRANE PROTEIN-RELATED"/>
    <property type="match status" value="1"/>
</dbReference>
<keyword evidence="3 7" id="KW-1133">Transmembrane helix</keyword>